<comment type="caution">
    <text evidence="3">The sequence shown here is derived from an EMBL/GenBank/DDBJ whole genome shotgun (WGS) entry which is preliminary data.</text>
</comment>
<evidence type="ECO:0000256" key="2">
    <source>
        <dbReference type="PROSITE-ProRule" id="PRU01282"/>
    </source>
</evidence>
<dbReference type="CDD" id="cd03035">
    <property type="entry name" value="ArsC_Yffb"/>
    <property type="match status" value="1"/>
</dbReference>
<protein>
    <submittedName>
        <fullName evidence="3">Arsenate reductase</fullName>
    </submittedName>
</protein>
<dbReference type="Proteomes" id="UP000664835">
    <property type="component" value="Unassembled WGS sequence"/>
</dbReference>
<gene>
    <name evidence="3" type="ORF">J3998_03645</name>
</gene>
<organism evidence="3 4">
    <name type="scientific">Thiomicrorhabdus marina</name>
    <dbReference type="NCBI Taxonomy" id="2818442"/>
    <lineage>
        <taxon>Bacteria</taxon>
        <taxon>Pseudomonadati</taxon>
        <taxon>Pseudomonadota</taxon>
        <taxon>Gammaproteobacteria</taxon>
        <taxon>Thiotrichales</taxon>
        <taxon>Piscirickettsiaceae</taxon>
        <taxon>Thiomicrorhabdus</taxon>
    </lineage>
</organism>
<dbReference type="EMBL" id="JAGETV010000004">
    <property type="protein sequence ID" value="MBO1926661.1"/>
    <property type="molecule type" value="Genomic_DNA"/>
</dbReference>
<dbReference type="InterPro" id="IPR006660">
    <property type="entry name" value="Arsenate_reductase-like"/>
</dbReference>
<dbReference type="InterPro" id="IPR036249">
    <property type="entry name" value="Thioredoxin-like_sf"/>
</dbReference>
<evidence type="ECO:0000313" key="4">
    <source>
        <dbReference type="Proteomes" id="UP000664835"/>
    </source>
</evidence>
<sequence>MKIYGISNCDTVRKARKFLENKQCNFEFIDFRKDGLSIETVQEWLKFADFSVVVNKRSTSWRGLDGSQKALLSSDTATDDALALLVEQPTLIKRPVLQTGDTVLFGFKEAEYQQII</sequence>
<dbReference type="PROSITE" id="PS51353">
    <property type="entry name" value="ARSC"/>
    <property type="match status" value="1"/>
</dbReference>
<dbReference type="PANTHER" id="PTHR30041:SF8">
    <property type="entry name" value="PROTEIN YFFB"/>
    <property type="match status" value="1"/>
</dbReference>
<dbReference type="RefSeq" id="WP_208148108.1">
    <property type="nucleotide sequence ID" value="NZ_JAGETV010000004.1"/>
</dbReference>
<name>A0ABS3Q2Z3_9GAMM</name>
<keyword evidence="4" id="KW-1185">Reference proteome</keyword>
<dbReference type="PANTHER" id="PTHR30041">
    <property type="entry name" value="ARSENATE REDUCTASE"/>
    <property type="match status" value="1"/>
</dbReference>
<dbReference type="Gene3D" id="3.40.30.10">
    <property type="entry name" value="Glutaredoxin"/>
    <property type="match status" value="1"/>
</dbReference>
<dbReference type="InterPro" id="IPR006504">
    <property type="entry name" value="Tscrpt_reg_Spx/MgsR"/>
</dbReference>
<reference evidence="3 4" key="1">
    <citation type="submission" date="2021-03" db="EMBL/GenBank/DDBJ databases">
        <title>Thiomicrorhabdus sp.nov.,novel sulfur-oxidizing bacteria isolated from coastal sediment.</title>
        <authorList>
            <person name="Liu X."/>
        </authorList>
    </citation>
    <scope>NUCLEOTIDE SEQUENCE [LARGE SCALE GENOMIC DNA]</scope>
    <source>
        <strain evidence="3 4">6S2-11</strain>
    </source>
</reference>
<evidence type="ECO:0000313" key="3">
    <source>
        <dbReference type="EMBL" id="MBO1926661.1"/>
    </source>
</evidence>
<proteinExistence type="inferred from homology"/>
<dbReference type="Pfam" id="PF03960">
    <property type="entry name" value="ArsC"/>
    <property type="match status" value="1"/>
</dbReference>
<evidence type="ECO:0000256" key="1">
    <source>
        <dbReference type="ARBA" id="ARBA00007198"/>
    </source>
</evidence>
<dbReference type="SUPFAM" id="SSF52833">
    <property type="entry name" value="Thioredoxin-like"/>
    <property type="match status" value="1"/>
</dbReference>
<dbReference type="NCBIfam" id="TIGR01617">
    <property type="entry name" value="arsC_related"/>
    <property type="match status" value="1"/>
</dbReference>
<accession>A0ABS3Q2Z3</accession>
<comment type="similarity">
    <text evidence="1 2">Belongs to the ArsC family.</text>
</comment>